<keyword evidence="1" id="KW-0812">Transmembrane</keyword>
<keyword evidence="1" id="KW-1133">Transmembrane helix</keyword>
<accession>A0A016S7S3</accession>
<dbReference type="EMBL" id="JARK01001610">
    <property type="protein sequence ID" value="EYB86720.1"/>
    <property type="molecule type" value="Genomic_DNA"/>
</dbReference>
<dbReference type="AlphaFoldDB" id="A0A016S7S3"/>
<reference evidence="3" key="1">
    <citation type="journal article" date="2015" name="Nat. Genet.">
        <title>The genome and transcriptome of the zoonotic hookworm Ancylostoma ceylanicum identify infection-specific gene families.</title>
        <authorList>
            <person name="Schwarz E.M."/>
            <person name="Hu Y."/>
            <person name="Antoshechkin I."/>
            <person name="Miller M.M."/>
            <person name="Sternberg P.W."/>
            <person name="Aroian R.V."/>
        </authorList>
    </citation>
    <scope>NUCLEOTIDE SEQUENCE</scope>
    <source>
        <strain evidence="3">HY135</strain>
    </source>
</reference>
<organism evidence="2 3">
    <name type="scientific">Ancylostoma ceylanicum</name>
    <dbReference type="NCBI Taxonomy" id="53326"/>
    <lineage>
        <taxon>Eukaryota</taxon>
        <taxon>Metazoa</taxon>
        <taxon>Ecdysozoa</taxon>
        <taxon>Nematoda</taxon>
        <taxon>Chromadorea</taxon>
        <taxon>Rhabditida</taxon>
        <taxon>Rhabditina</taxon>
        <taxon>Rhabditomorpha</taxon>
        <taxon>Strongyloidea</taxon>
        <taxon>Ancylostomatidae</taxon>
        <taxon>Ancylostomatinae</taxon>
        <taxon>Ancylostoma</taxon>
    </lineage>
</organism>
<dbReference type="Proteomes" id="UP000024635">
    <property type="component" value="Unassembled WGS sequence"/>
</dbReference>
<keyword evidence="3" id="KW-1185">Reference proteome</keyword>
<sequence>MDVSGTPAQSVSYGSKGSAAHNGRYGESGWILVLPLLPSYTLPSFFLSSLIFRSISFDPSFAGHFKQLSGGVVAFCHRNLMTVRGDICFDPNQCPVHQTSLKKEQKGGNELIDRSVEACGLAKCHHVAASLKS</sequence>
<comment type="caution">
    <text evidence="2">The sequence shown here is derived from an EMBL/GenBank/DDBJ whole genome shotgun (WGS) entry which is preliminary data.</text>
</comment>
<name>A0A016S7S3_9BILA</name>
<feature type="transmembrane region" description="Helical" evidence="1">
    <location>
        <begin position="30"/>
        <end position="52"/>
    </location>
</feature>
<protein>
    <submittedName>
        <fullName evidence="2">Uncharacterized protein</fullName>
    </submittedName>
</protein>
<evidence type="ECO:0000313" key="2">
    <source>
        <dbReference type="EMBL" id="EYB86720.1"/>
    </source>
</evidence>
<keyword evidence="1" id="KW-0472">Membrane</keyword>
<evidence type="ECO:0000313" key="3">
    <source>
        <dbReference type="Proteomes" id="UP000024635"/>
    </source>
</evidence>
<proteinExistence type="predicted"/>
<evidence type="ECO:0000256" key="1">
    <source>
        <dbReference type="SAM" id="Phobius"/>
    </source>
</evidence>
<gene>
    <name evidence="2" type="primary">Acey_s0274.g1023</name>
    <name evidence="2" type="ORF">Y032_0274g1023</name>
</gene>